<dbReference type="InterPro" id="IPR050346">
    <property type="entry name" value="FMO-like"/>
</dbReference>
<protein>
    <recommendedName>
        <fullName evidence="6">Flavin-containing monooxygenase</fullName>
        <ecNumber evidence="6">1.-.-.-</ecNumber>
    </recommendedName>
</protein>
<dbReference type="SUPFAM" id="SSF51905">
    <property type="entry name" value="FAD/NAD(P)-binding domain"/>
    <property type="match status" value="1"/>
</dbReference>
<dbReference type="InterPro" id="IPR020946">
    <property type="entry name" value="Flavin_mOase-like"/>
</dbReference>
<keyword evidence="4" id="KW-0521">NADP</keyword>
<keyword evidence="6" id="KW-0503">Monooxygenase</keyword>
<dbReference type="GO" id="GO:0050661">
    <property type="term" value="F:NADP binding"/>
    <property type="evidence" value="ECO:0007669"/>
    <property type="project" value="InterPro"/>
</dbReference>
<reference evidence="7 8" key="1">
    <citation type="journal article" date="2021" name="Elife">
        <title>Chloroplast acquisition without the gene transfer in kleptoplastic sea slugs, Plakobranchus ocellatus.</title>
        <authorList>
            <person name="Maeda T."/>
            <person name="Takahashi S."/>
            <person name="Yoshida T."/>
            <person name="Shimamura S."/>
            <person name="Takaki Y."/>
            <person name="Nagai Y."/>
            <person name="Toyoda A."/>
            <person name="Suzuki Y."/>
            <person name="Arimoto A."/>
            <person name="Ishii H."/>
            <person name="Satoh N."/>
            <person name="Nishiyama T."/>
            <person name="Hasebe M."/>
            <person name="Maruyama T."/>
            <person name="Minagawa J."/>
            <person name="Obokata J."/>
            <person name="Shigenobu S."/>
        </authorList>
    </citation>
    <scope>NUCLEOTIDE SEQUENCE [LARGE SCALE GENOMIC DNA]</scope>
</reference>
<evidence type="ECO:0000256" key="1">
    <source>
        <dbReference type="ARBA" id="ARBA00009183"/>
    </source>
</evidence>
<dbReference type="EMBL" id="BLXT01000055">
    <property type="protein sequence ID" value="GFN74209.1"/>
    <property type="molecule type" value="Genomic_DNA"/>
</dbReference>
<evidence type="ECO:0000256" key="6">
    <source>
        <dbReference type="RuleBase" id="RU361177"/>
    </source>
</evidence>
<dbReference type="EC" id="1.-.-.-" evidence="6"/>
<keyword evidence="5 6" id="KW-0560">Oxidoreductase</keyword>
<keyword evidence="3 6" id="KW-0274">FAD</keyword>
<dbReference type="InterPro" id="IPR036188">
    <property type="entry name" value="FAD/NAD-bd_sf"/>
</dbReference>
<comment type="caution">
    <text evidence="7">The sequence shown here is derived from an EMBL/GenBank/DDBJ whole genome shotgun (WGS) entry which is preliminary data.</text>
</comment>
<keyword evidence="2 6" id="KW-0285">Flavoprotein</keyword>
<evidence type="ECO:0000256" key="4">
    <source>
        <dbReference type="ARBA" id="ARBA00022857"/>
    </source>
</evidence>
<dbReference type="Proteomes" id="UP000735302">
    <property type="component" value="Unassembled WGS sequence"/>
</dbReference>
<name>A0AAV3XTH0_9GAST</name>
<dbReference type="InterPro" id="IPR000960">
    <property type="entry name" value="Flavin_mOase"/>
</dbReference>
<comment type="similarity">
    <text evidence="1 6">Belongs to the FMO family.</text>
</comment>
<dbReference type="GO" id="GO:0004499">
    <property type="term" value="F:N,N-dimethylaniline monooxygenase activity"/>
    <property type="evidence" value="ECO:0007669"/>
    <property type="project" value="InterPro"/>
</dbReference>
<evidence type="ECO:0000256" key="2">
    <source>
        <dbReference type="ARBA" id="ARBA00022630"/>
    </source>
</evidence>
<sequence length="442" mass="50242">MLEKDVVVIGAGISGLATAKCLKDDGFDVVVLERSGDIGGLWNYREDDYGVMKFTHINVSKYNYAFSDYPFPEDVPDYPHHTDMCRYIHGYAQHFGLLDMMLYNVIVTSVEQIGEKWRITGHQKLSDSKDESQEVVYVSQFVAITTGHHAKPAWPKFRGFETFTGSIIHSVSYKDAIYNDLTEKRVLVVGIGNSAVDVAVNCVDVGRCKPVCVSTRSGAWIIPNYLFGFPTDLYASRLLFKVPWYIINFMMETLIRLNFGSPWKWGLNPKMKALQTQPTVSPTLIHHVQRGNIKIYPNITHIENNLVHFVNGCSREFDQIICCTGYSIDLPFLSQAIRDQVLDKGCNQMKHMDQSVIHHPLESLTQAAREINRSIVGRIRKILPGFCNWNHRSLPPKWEDVPGGPNVIKEFKKSMQAGFRKVPQELIVNTIRACGRLVRFIN</sequence>
<comment type="cofactor">
    <cofactor evidence="6">
        <name>FAD</name>
        <dbReference type="ChEBI" id="CHEBI:57692"/>
    </cofactor>
</comment>
<dbReference type="PANTHER" id="PTHR23023">
    <property type="entry name" value="DIMETHYLANILINE MONOOXYGENASE"/>
    <property type="match status" value="1"/>
</dbReference>
<evidence type="ECO:0000256" key="5">
    <source>
        <dbReference type="ARBA" id="ARBA00023002"/>
    </source>
</evidence>
<keyword evidence="8" id="KW-1185">Reference proteome</keyword>
<dbReference type="Pfam" id="PF00743">
    <property type="entry name" value="FMO-like"/>
    <property type="match status" value="1"/>
</dbReference>
<gene>
    <name evidence="7" type="ORF">PoB_000071500</name>
</gene>
<organism evidence="7 8">
    <name type="scientific">Plakobranchus ocellatus</name>
    <dbReference type="NCBI Taxonomy" id="259542"/>
    <lineage>
        <taxon>Eukaryota</taxon>
        <taxon>Metazoa</taxon>
        <taxon>Spiralia</taxon>
        <taxon>Lophotrochozoa</taxon>
        <taxon>Mollusca</taxon>
        <taxon>Gastropoda</taxon>
        <taxon>Heterobranchia</taxon>
        <taxon>Euthyneura</taxon>
        <taxon>Panpulmonata</taxon>
        <taxon>Sacoglossa</taxon>
        <taxon>Placobranchoidea</taxon>
        <taxon>Plakobranchidae</taxon>
        <taxon>Plakobranchus</taxon>
    </lineage>
</organism>
<evidence type="ECO:0000313" key="8">
    <source>
        <dbReference type="Proteomes" id="UP000735302"/>
    </source>
</evidence>
<evidence type="ECO:0000313" key="7">
    <source>
        <dbReference type="EMBL" id="GFN74209.1"/>
    </source>
</evidence>
<proteinExistence type="inferred from homology"/>
<dbReference type="PRINTS" id="PR00370">
    <property type="entry name" value="FMOXYGENASE"/>
</dbReference>
<accession>A0AAV3XTH0</accession>
<dbReference type="GO" id="GO:0050660">
    <property type="term" value="F:flavin adenine dinucleotide binding"/>
    <property type="evidence" value="ECO:0007669"/>
    <property type="project" value="InterPro"/>
</dbReference>
<evidence type="ECO:0000256" key="3">
    <source>
        <dbReference type="ARBA" id="ARBA00022827"/>
    </source>
</evidence>
<dbReference type="AlphaFoldDB" id="A0AAV3XTH0"/>
<dbReference type="Gene3D" id="3.50.50.60">
    <property type="entry name" value="FAD/NAD(P)-binding domain"/>
    <property type="match status" value="1"/>
</dbReference>